<keyword evidence="2" id="KW-1185">Reference proteome</keyword>
<dbReference type="Proteomes" id="UP000608530">
    <property type="component" value="Unassembled WGS sequence"/>
</dbReference>
<evidence type="ECO:0000313" key="1">
    <source>
        <dbReference type="EMBL" id="MBK0420466.1"/>
    </source>
</evidence>
<proteinExistence type="predicted"/>
<gene>
    <name evidence="1" type="ORF">JD276_15690</name>
</gene>
<name>A0A934QB30_9MICO</name>
<dbReference type="EMBL" id="JAEHOH010000040">
    <property type="protein sequence ID" value="MBK0420466.1"/>
    <property type="molecule type" value="Genomic_DNA"/>
</dbReference>
<dbReference type="AlphaFoldDB" id="A0A934QB30"/>
<reference evidence="1" key="1">
    <citation type="submission" date="2020-12" db="EMBL/GenBank/DDBJ databases">
        <title>Leucobacter sp. CAS1, isolated from Chromium sludge.</title>
        <authorList>
            <person name="Xu Z."/>
        </authorList>
    </citation>
    <scope>NUCLEOTIDE SEQUENCE</scope>
    <source>
        <strain evidence="1">CSA1</strain>
    </source>
</reference>
<sequence length="240" mass="25925">MTTTPNPTAEQVIAEALQDMWPDSTLFGDAWSPESHEVLSIASKLRAAGLLVGDPIEERLLAALNASANEIRRRWKLPEIKMPLTAFNAGEVASMRAALIAAGVAPQEPSEDEGLDDCPACDTPLSRCAPGNACCEDCNHAACWAPAPSPDREKLIAEGEALIERMALYVDAQEDARTVARLTDALAAQPVLDPEKVAEVIRNELRKGEYATTPDELPYAATSRWIARALCEAYKEGKLT</sequence>
<protein>
    <submittedName>
        <fullName evidence="1">Uncharacterized protein</fullName>
    </submittedName>
</protein>
<accession>A0A934QB30</accession>
<dbReference type="RefSeq" id="WP_200116599.1">
    <property type="nucleotide sequence ID" value="NZ_JAEHOH010000040.1"/>
</dbReference>
<comment type="caution">
    <text evidence="1">The sequence shown here is derived from an EMBL/GenBank/DDBJ whole genome shotgun (WGS) entry which is preliminary data.</text>
</comment>
<organism evidence="1 2">
    <name type="scientific">Leucobacter chromiisoli</name>
    <dbReference type="NCBI Taxonomy" id="2796471"/>
    <lineage>
        <taxon>Bacteria</taxon>
        <taxon>Bacillati</taxon>
        <taxon>Actinomycetota</taxon>
        <taxon>Actinomycetes</taxon>
        <taxon>Micrococcales</taxon>
        <taxon>Microbacteriaceae</taxon>
        <taxon>Leucobacter</taxon>
    </lineage>
</organism>
<evidence type="ECO:0000313" key="2">
    <source>
        <dbReference type="Proteomes" id="UP000608530"/>
    </source>
</evidence>